<dbReference type="AlphaFoldDB" id="S8D4I7"/>
<evidence type="ECO:0000256" key="1">
    <source>
        <dbReference type="ARBA" id="ARBA00010282"/>
    </source>
</evidence>
<dbReference type="InterPro" id="IPR003473">
    <property type="entry name" value="NadA"/>
</dbReference>
<evidence type="ECO:0000313" key="3">
    <source>
        <dbReference type="EMBL" id="EPS72281.1"/>
    </source>
</evidence>
<dbReference type="GO" id="GO:0009435">
    <property type="term" value="P:NAD+ biosynthetic process"/>
    <property type="evidence" value="ECO:0007669"/>
    <property type="project" value="UniProtKB-UniPathway"/>
</dbReference>
<feature type="domain" description="Fe-S metabolism associated" evidence="2">
    <location>
        <begin position="87"/>
        <end position="205"/>
    </location>
</feature>
<sequence length="343" mass="37600">MEGISNSSMAAVPSFVHHDCRFPAFANSFNPKPMSIGKRFLSHKSRREIPPFPVKLPSAFSRRAVVAGIGLADASTAARKLGLLVLEFRSLTDPLDRLKRLLHYAESLPPFDETLKTAGTRVPGCASQVWVRLELSADKKLRLSADSDSEITKGFCGCLVRFLDGATPEEVLSVKTEDLEGLNDAAGLNGRRANSWHNILMTIQKRTKALMAEAEGLPWIQPFPSLIVTADRIQAKGSYAEAQARFLLPDELKTAELVNLLREKKIGIVAHFYMDPEVQGVLTAAQKWWPHIHISDSLVMADSAVKMAESGCEFIAVLGVDFMSENVRAILDNAGFPEVSLCG</sequence>
<dbReference type="Pfam" id="PF02445">
    <property type="entry name" value="NadA"/>
    <property type="match status" value="1"/>
</dbReference>
<dbReference type="GO" id="GO:0008987">
    <property type="term" value="F:quinolinate synthetase A activity"/>
    <property type="evidence" value="ECO:0007669"/>
    <property type="project" value="InterPro"/>
</dbReference>
<name>S8D4I7_9LAMI</name>
<gene>
    <name evidence="3" type="ORF">M569_02477</name>
</gene>
<dbReference type="Proteomes" id="UP000015453">
    <property type="component" value="Unassembled WGS sequence"/>
</dbReference>
<dbReference type="SUPFAM" id="SSF142754">
    <property type="entry name" value="NadA-like"/>
    <property type="match status" value="1"/>
</dbReference>
<dbReference type="PANTHER" id="PTHR43597">
    <property type="entry name" value="SULFUR ACCEPTOR PROTEIN CSDE"/>
    <property type="match status" value="1"/>
</dbReference>
<organism evidence="3 4">
    <name type="scientific">Genlisea aurea</name>
    <dbReference type="NCBI Taxonomy" id="192259"/>
    <lineage>
        <taxon>Eukaryota</taxon>
        <taxon>Viridiplantae</taxon>
        <taxon>Streptophyta</taxon>
        <taxon>Embryophyta</taxon>
        <taxon>Tracheophyta</taxon>
        <taxon>Spermatophyta</taxon>
        <taxon>Magnoliopsida</taxon>
        <taxon>eudicotyledons</taxon>
        <taxon>Gunneridae</taxon>
        <taxon>Pentapetalae</taxon>
        <taxon>asterids</taxon>
        <taxon>lamiids</taxon>
        <taxon>Lamiales</taxon>
        <taxon>Lentibulariaceae</taxon>
        <taxon>Genlisea</taxon>
    </lineage>
</organism>
<dbReference type="InterPro" id="IPR036094">
    <property type="entry name" value="NadA_sf"/>
</dbReference>
<dbReference type="OrthoDB" id="66991at2759"/>
<dbReference type="Gene3D" id="3.40.50.10800">
    <property type="entry name" value="NadA-like"/>
    <property type="match status" value="1"/>
</dbReference>
<dbReference type="UniPathway" id="UPA00253">
    <property type="reaction ID" value="UER00327"/>
</dbReference>
<protein>
    <recommendedName>
        <fullName evidence="2">Fe-S metabolism associated domain-containing protein</fullName>
    </recommendedName>
</protein>
<evidence type="ECO:0000259" key="2">
    <source>
        <dbReference type="Pfam" id="PF02657"/>
    </source>
</evidence>
<keyword evidence="4" id="KW-1185">Reference proteome</keyword>
<dbReference type="SUPFAM" id="SSF82649">
    <property type="entry name" value="SufE/NifU"/>
    <property type="match status" value="1"/>
</dbReference>
<dbReference type="Gene3D" id="3.90.1010.10">
    <property type="match status" value="1"/>
</dbReference>
<dbReference type="InterPro" id="IPR003808">
    <property type="entry name" value="Fe-S_metab-assoc_dom"/>
</dbReference>
<comment type="similarity">
    <text evidence="1">Belongs to the SufE family.</text>
</comment>
<proteinExistence type="inferred from homology"/>
<evidence type="ECO:0000313" key="4">
    <source>
        <dbReference type="Proteomes" id="UP000015453"/>
    </source>
</evidence>
<accession>S8D4I7</accession>
<dbReference type="EMBL" id="AUSU01000904">
    <property type="protein sequence ID" value="EPS72281.1"/>
    <property type="molecule type" value="Genomic_DNA"/>
</dbReference>
<dbReference type="GO" id="GO:0051539">
    <property type="term" value="F:4 iron, 4 sulfur cluster binding"/>
    <property type="evidence" value="ECO:0007669"/>
    <property type="project" value="InterPro"/>
</dbReference>
<comment type="caution">
    <text evidence="3">The sequence shown here is derived from an EMBL/GenBank/DDBJ whole genome shotgun (WGS) entry which is preliminary data.</text>
</comment>
<dbReference type="PANTHER" id="PTHR43597:SF5">
    <property type="entry name" value="SUFE-LIKE PROTEIN 2, CHLOROPLASTIC"/>
    <property type="match status" value="1"/>
</dbReference>
<dbReference type="Pfam" id="PF02657">
    <property type="entry name" value="SufE"/>
    <property type="match status" value="1"/>
</dbReference>
<reference evidence="3 4" key="1">
    <citation type="journal article" date="2013" name="BMC Genomics">
        <title>The miniature genome of a carnivorous plant Genlisea aurea contains a low number of genes and short non-coding sequences.</title>
        <authorList>
            <person name="Leushkin E.V."/>
            <person name="Sutormin R.A."/>
            <person name="Nabieva E.R."/>
            <person name="Penin A.A."/>
            <person name="Kondrashov A.S."/>
            <person name="Logacheva M.D."/>
        </authorList>
    </citation>
    <scope>NUCLEOTIDE SEQUENCE [LARGE SCALE GENOMIC DNA]</scope>
</reference>